<keyword evidence="2 3" id="KW-0560">Oxidoreductase</keyword>
<dbReference type="InterPro" id="IPR016162">
    <property type="entry name" value="Ald_DH_N"/>
</dbReference>
<name>A0ABM0JXR3_APLCA</name>
<evidence type="ECO:0000259" key="7">
    <source>
        <dbReference type="Pfam" id="PF00171"/>
    </source>
</evidence>
<dbReference type="InterPro" id="IPR012394">
    <property type="entry name" value="Aldehyde_DH_NAD(P)"/>
</dbReference>
<keyword evidence="8" id="KW-1185">Reference proteome</keyword>
<dbReference type="SUPFAM" id="SSF53720">
    <property type="entry name" value="ALDH-like"/>
    <property type="match status" value="1"/>
</dbReference>
<dbReference type="Proteomes" id="UP000694888">
    <property type="component" value="Unplaced"/>
</dbReference>
<dbReference type="Pfam" id="PF00171">
    <property type="entry name" value="Aldedh"/>
    <property type="match status" value="1"/>
</dbReference>
<dbReference type="PANTHER" id="PTHR43570:SF16">
    <property type="entry name" value="ALDEHYDE DEHYDROGENASE TYPE III, ISOFORM Q"/>
    <property type="match status" value="1"/>
</dbReference>
<keyword evidence="6" id="KW-0472">Membrane</keyword>
<evidence type="ECO:0000313" key="10">
    <source>
        <dbReference type="RefSeq" id="XP_005104005.1"/>
    </source>
</evidence>
<evidence type="ECO:0000313" key="8">
    <source>
        <dbReference type="Proteomes" id="UP000694888"/>
    </source>
</evidence>
<reference evidence="9 10" key="1">
    <citation type="submission" date="2025-05" db="UniProtKB">
        <authorList>
            <consortium name="RefSeq"/>
        </authorList>
    </citation>
    <scope>IDENTIFICATION</scope>
</reference>
<dbReference type="GeneID" id="101851138"/>
<evidence type="ECO:0000256" key="5">
    <source>
        <dbReference type="RuleBase" id="RU003345"/>
    </source>
</evidence>
<sequence>MYELMMKDVRSAFATGKTRTYEWRISQLKAIMRCLQENSDKINEVLFKDLHKHSLESVVMEANMCVSEAIDCINNLKDWMKPEKVSKPALYMMDTAYIQSEPYGVALIIGAWNYPIQLTLLPLIGAIAAGNCVVLKPSEVSAASAQFLQDYLPKYVDNDCIKVVNGAVPETTALLKEKFDFIMYTGNSFVARIVMEAASKHLTPVLLELGGKSPAYVDKGTDMEVVARRLCWGKFANAGQTCVAPDYVMCQKDMQDELIKNLKATIEAFYTADPKSSDSFGRIVNEKHFQRVQKLKKGAEVAVGGGDVEEEKYIAPTVLRDVKLTDPVMQDEIFGPLLPIMPVQDHAEAIKIINDRDKPLSLYVFSNNKSLIQEFRLGTSSGAFLVNDTVVHGGLNTLPFGGVGNSGMGRYHGKHSFDSFSHQKAVLEKSLALDSVNQLRYPPYSDTKLGWLQWIMKKKVKRTGVFSFLPFVVMGAMFAMFYKTAGVMADSVGAGQDNGQM</sequence>
<feature type="active site" evidence="4">
    <location>
        <position position="208"/>
    </location>
</feature>
<comment type="similarity">
    <text evidence="1 3 5">Belongs to the aldehyde dehydrogenase family.</text>
</comment>
<dbReference type="InterPro" id="IPR016163">
    <property type="entry name" value="Ald_DH_C"/>
</dbReference>
<dbReference type="PANTHER" id="PTHR43570">
    <property type="entry name" value="ALDEHYDE DEHYDROGENASE"/>
    <property type="match status" value="1"/>
</dbReference>
<feature type="domain" description="Aldehyde dehydrogenase" evidence="7">
    <location>
        <begin position="5"/>
        <end position="426"/>
    </location>
</feature>
<protein>
    <recommendedName>
        <fullName evidence="3">Aldehyde dehydrogenase</fullName>
    </recommendedName>
</protein>
<dbReference type="InterPro" id="IPR015590">
    <property type="entry name" value="Aldehyde_DH_dom"/>
</dbReference>
<dbReference type="Gene3D" id="3.40.605.10">
    <property type="entry name" value="Aldehyde Dehydrogenase, Chain A, domain 1"/>
    <property type="match status" value="1"/>
</dbReference>
<evidence type="ECO:0000256" key="1">
    <source>
        <dbReference type="ARBA" id="ARBA00009986"/>
    </source>
</evidence>
<dbReference type="InterPro" id="IPR016160">
    <property type="entry name" value="Ald_DH_CS_CYS"/>
</dbReference>
<dbReference type="RefSeq" id="XP_005104005.1">
    <property type="nucleotide sequence ID" value="XM_005103948.2"/>
</dbReference>
<accession>A0ABM0JXR3</accession>
<feature type="transmembrane region" description="Helical" evidence="6">
    <location>
        <begin position="463"/>
        <end position="482"/>
    </location>
</feature>
<dbReference type="PIRSF" id="PIRSF036492">
    <property type="entry name" value="ALDH"/>
    <property type="match status" value="1"/>
</dbReference>
<keyword evidence="6" id="KW-1133">Transmembrane helix</keyword>
<dbReference type="RefSeq" id="XP_005104004.1">
    <property type="nucleotide sequence ID" value="XM_005103947.2"/>
</dbReference>
<proteinExistence type="inferred from homology"/>
<organism evidence="8 10">
    <name type="scientific">Aplysia californica</name>
    <name type="common">California sea hare</name>
    <dbReference type="NCBI Taxonomy" id="6500"/>
    <lineage>
        <taxon>Eukaryota</taxon>
        <taxon>Metazoa</taxon>
        <taxon>Spiralia</taxon>
        <taxon>Lophotrochozoa</taxon>
        <taxon>Mollusca</taxon>
        <taxon>Gastropoda</taxon>
        <taxon>Heterobranchia</taxon>
        <taxon>Euthyneura</taxon>
        <taxon>Tectipleura</taxon>
        <taxon>Aplysiida</taxon>
        <taxon>Aplysioidea</taxon>
        <taxon>Aplysiidae</taxon>
        <taxon>Aplysia</taxon>
    </lineage>
</organism>
<gene>
    <name evidence="9 10" type="primary">LOC101851138</name>
</gene>
<evidence type="ECO:0000256" key="2">
    <source>
        <dbReference type="ARBA" id="ARBA00023002"/>
    </source>
</evidence>
<keyword evidence="6" id="KW-0812">Transmembrane</keyword>
<evidence type="ECO:0000256" key="3">
    <source>
        <dbReference type="PIRNR" id="PIRNR036492"/>
    </source>
</evidence>
<evidence type="ECO:0000256" key="6">
    <source>
        <dbReference type="SAM" id="Phobius"/>
    </source>
</evidence>
<dbReference type="InterPro" id="IPR016161">
    <property type="entry name" value="Ald_DH/histidinol_DH"/>
</dbReference>
<dbReference type="PROSITE" id="PS00070">
    <property type="entry name" value="ALDEHYDE_DEHYDR_CYS"/>
    <property type="match status" value="1"/>
</dbReference>
<evidence type="ECO:0000256" key="4">
    <source>
        <dbReference type="PROSITE-ProRule" id="PRU10007"/>
    </source>
</evidence>
<dbReference type="InterPro" id="IPR029510">
    <property type="entry name" value="Ald_DH_CS_GLU"/>
</dbReference>
<dbReference type="PROSITE" id="PS00687">
    <property type="entry name" value="ALDEHYDE_DEHYDR_GLU"/>
    <property type="match status" value="1"/>
</dbReference>
<dbReference type="Gene3D" id="3.40.309.10">
    <property type="entry name" value="Aldehyde Dehydrogenase, Chain A, domain 2"/>
    <property type="match status" value="1"/>
</dbReference>
<evidence type="ECO:0000313" key="9">
    <source>
        <dbReference type="RefSeq" id="XP_005104004.1"/>
    </source>
</evidence>